<organism evidence="3 4">
    <name type="scientific">Ananas comosus</name>
    <name type="common">Pineapple</name>
    <name type="synonym">Ananas ananas</name>
    <dbReference type="NCBI Taxonomy" id="4615"/>
    <lineage>
        <taxon>Eukaryota</taxon>
        <taxon>Viridiplantae</taxon>
        <taxon>Streptophyta</taxon>
        <taxon>Embryophyta</taxon>
        <taxon>Tracheophyta</taxon>
        <taxon>Spermatophyta</taxon>
        <taxon>Magnoliopsida</taxon>
        <taxon>Liliopsida</taxon>
        <taxon>Poales</taxon>
        <taxon>Bromeliaceae</taxon>
        <taxon>Bromelioideae</taxon>
        <taxon>Ananas</taxon>
    </lineage>
</organism>
<dbReference type="InterPro" id="IPR001229">
    <property type="entry name" value="Jacalin-like_lectin_dom"/>
</dbReference>
<dbReference type="GO" id="GO:0030246">
    <property type="term" value="F:carbohydrate binding"/>
    <property type="evidence" value="ECO:0007669"/>
    <property type="project" value="UniProtKB-KW"/>
</dbReference>
<feature type="domain" description="Jacalin-type lectin" evidence="2">
    <location>
        <begin position="3"/>
        <end position="130"/>
    </location>
</feature>
<dbReference type="AlphaFoldDB" id="A0A199UXG2"/>
<dbReference type="EMBL" id="LSRQ01004398">
    <property type="protein sequence ID" value="OAY69507.1"/>
    <property type="molecule type" value="Genomic_DNA"/>
</dbReference>
<name>A0A199UXG2_ANACO</name>
<dbReference type="PANTHER" id="PTHR46506">
    <property type="entry name" value="OS05G0143600 PROTEIN"/>
    <property type="match status" value="1"/>
</dbReference>
<dbReference type="SUPFAM" id="SSF51101">
    <property type="entry name" value="Mannose-binding lectins"/>
    <property type="match status" value="1"/>
</dbReference>
<dbReference type="Gene3D" id="2.100.10.30">
    <property type="entry name" value="Jacalin-like lectin domain"/>
    <property type="match status" value="1"/>
</dbReference>
<keyword evidence="1" id="KW-0430">Lectin</keyword>
<accession>A0A199UXG2</accession>
<dbReference type="Pfam" id="PF01419">
    <property type="entry name" value="Jacalin"/>
    <property type="match status" value="1"/>
</dbReference>
<reference evidence="3 4" key="1">
    <citation type="journal article" date="2016" name="DNA Res.">
        <title>The draft genome of MD-2 pineapple using hybrid error correction of long reads.</title>
        <authorList>
            <person name="Redwan R.M."/>
            <person name="Saidin A."/>
            <person name="Kumar S.V."/>
        </authorList>
    </citation>
    <scope>NUCLEOTIDE SEQUENCE [LARGE SCALE GENOMIC DNA]</scope>
    <source>
        <strain evidence="4">cv. MD2</strain>
        <tissue evidence="3">Leaf</tissue>
    </source>
</reference>
<dbReference type="InterPro" id="IPR036404">
    <property type="entry name" value="Jacalin-like_lectin_dom_sf"/>
</dbReference>
<evidence type="ECO:0000256" key="1">
    <source>
        <dbReference type="ARBA" id="ARBA00022734"/>
    </source>
</evidence>
<evidence type="ECO:0000259" key="2">
    <source>
        <dbReference type="PROSITE" id="PS51752"/>
    </source>
</evidence>
<dbReference type="PROSITE" id="PS51752">
    <property type="entry name" value="JACALIN_LECTIN"/>
    <property type="match status" value="1"/>
</dbReference>
<comment type="caution">
    <text evidence="3">The sequence shown here is derived from an EMBL/GenBank/DDBJ whole genome shotgun (WGS) entry which is preliminary data.</text>
</comment>
<evidence type="ECO:0000313" key="3">
    <source>
        <dbReference type="EMBL" id="OAY69507.1"/>
    </source>
</evidence>
<evidence type="ECO:0000313" key="4">
    <source>
        <dbReference type="Proteomes" id="UP000092600"/>
    </source>
</evidence>
<gene>
    <name evidence="3" type="ORF">ACMD2_24781</name>
</gene>
<dbReference type="Proteomes" id="UP000092600">
    <property type="component" value="Unassembled WGS sequence"/>
</dbReference>
<proteinExistence type="predicted"/>
<protein>
    <recommendedName>
        <fullName evidence="2">Jacalin-type lectin domain-containing protein</fullName>
    </recommendedName>
</protein>
<sequence>MAVVKEGAWGGKEGNLFDTKTVDKILGFEVWYDDYITGIRFNYMQDGFKIWTPVYGSQSGGRREKVQISNKLTGIRVTVDSKDGLTVVRSLTLVSSSHISYGPYGSSGQGNLTVQMVQILLAFLGVLQRS</sequence>